<accession>A0ABN1GGP7</accession>
<dbReference type="Proteomes" id="UP001500668">
    <property type="component" value="Unassembled WGS sequence"/>
</dbReference>
<comment type="caution">
    <text evidence="1">The sequence shown here is derived from an EMBL/GenBank/DDBJ whole genome shotgun (WGS) entry which is preliminary data.</text>
</comment>
<proteinExistence type="predicted"/>
<keyword evidence="2" id="KW-1185">Reference proteome</keyword>
<name>A0ABN1GGP7_9ACTN</name>
<sequence length="137" mass="15452">MERVARWPRATPPNVRRQEGAHVEIVISGGRVTSLKSEITNLQARAARSIANYLPRPELLRDAVIQHNKGEGTTSIRFDTKAGPIRFLIPDSPDMEYQFINDTDDGPVILGSFRGFALSSRSVAFRISEFLRMRELK</sequence>
<gene>
    <name evidence="1" type="ORF">GCM10010394_46220</name>
</gene>
<organism evidence="1 2">
    <name type="scientific">Streptomyces crystallinus</name>
    <dbReference type="NCBI Taxonomy" id="68191"/>
    <lineage>
        <taxon>Bacteria</taxon>
        <taxon>Bacillati</taxon>
        <taxon>Actinomycetota</taxon>
        <taxon>Actinomycetes</taxon>
        <taxon>Kitasatosporales</taxon>
        <taxon>Streptomycetaceae</taxon>
        <taxon>Streptomyces</taxon>
    </lineage>
</organism>
<dbReference type="EMBL" id="BAAACA010000034">
    <property type="protein sequence ID" value="GAA0611179.1"/>
    <property type="molecule type" value="Genomic_DNA"/>
</dbReference>
<protein>
    <submittedName>
        <fullName evidence="1">Uncharacterized protein</fullName>
    </submittedName>
</protein>
<reference evidence="1 2" key="1">
    <citation type="journal article" date="2019" name="Int. J. Syst. Evol. Microbiol.">
        <title>The Global Catalogue of Microorganisms (GCM) 10K type strain sequencing project: providing services to taxonomists for standard genome sequencing and annotation.</title>
        <authorList>
            <consortium name="The Broad Institute Genomics Platform"/>
            <consortium name="The Broad Institute Genome Sequencing Center for Infectious Disease"/>
            <person name="Wu L."/>
            <person name="Ma J."/>
        </authorList>
    </citation>
    <scope>NUCLEOTIDE SEQUENCE [LARGE SCALE GENOMIC DNA]</scope>
    <source>
        <strain evidence="1 2">JCM 5067</strain>
    </source>
</reference>
<evidence type="ECO:0000313" key="1">
    <source>
        <dbReference type="EMBL" id="GAA0611179.1"/>
    </source>
</evidence>
<evidence type="ECO:0000313" key="2">
    <source>
        <dbReference type="Proteomes" id="UP001500668"/>
    </source>
</evidence>